<accession>A0A4R2GRD1</accession>
<protein>
    <submittedName>
        <fullName evidence="1">Uncharacterized protein DUF3486</fullName>
    </submittedName>
</protein>
<dbReference type="EMBL" id="SLWL01000009">
    <property type="protein sequence ID" value="TCO12429.1"/>
    <property type="molecule type" value="Genomic_DNA"/>
</dbReference>
<evidence type="ECO:0000313" key="2">
    <source>
        <dbReference type="Proteomes" id="UP000294881"/>
    </source>
</evidence>
<dbReference type="OrthoDB" id="7594814at2"/>
<dbReference type="InterPro" id="IPR021874">
    <property type="entry name" value="Phage_Mu_Gp27"/>
</dbReference>
<keyword evidence="2" id="KW-1185">Reference proteome</keyword>
<dbReference type="AlphaFoldDB" id="A0A4R2GRD1"/>
<organism evidence="1 2">
    <name type="scientific">Camelimonas lactis</name>
    <dbReference type="NCBI Taxonomy" id="659006"/>
    <lineage>
        <taxon>Bacteria</taxon>
        <taxon>Pseudomonadati</taxon>
        <taxon>Pseudomonadota</taxon>
        <taxon>Alphaproteobacteria</taxon>
        <taxon>Hyphomicrobiales</taxon>
        <taxon>Chelatococcaceae</taxon>
        <taxon>Camelimonas</taxon>
    </lineage>
</organism>
<reference evidence="1 2" key="1">
    <citation type="submission" date="2019-03" db="EMBL/GenBank/DDBJ databases">
        <title>Genomic Encyclopedia of Type Strains, Phase IV (KMG-IV): sequencing the most valuable type-strain genomes for metagenomic binning, comparative biology and taxonomic classification.</title>
        <authorList>
            <person name="Goeker M."/>
        </authorList>
    </citation>
    <scope>NUCLEOTIDE SEQUENCE [LARGE SCALE GENOMIC DNA]</scope>
    <source>
        <strain evidence="1 2">DSM 22958</strain>
    </source>
</reference>
<dbReference type="Pfam" id="PF11985">
    <property type="entry name" value="Phage_Mu_Gp27"/>
    <property type="match status" value="1"/>
</dbReference>
<gene>
    <name evidence="1" type="ORF">EV666_10976</name>
</gene>
<proteinExistence type="predicted"/>
<sequence>MSRGRLSSLDLIPDEGQDDIVWAMAELNQRQRTQADILFELNDRLAVKGIEPLSRSAFNRASMRAANAARRISESRALFEGIAPQFTPEKVDETNVVIGELIKILITEMLDADASTFSPKGAAELASAYVRAIQGQTISADRKRKLEDEFRRKAAAAVDKLSNVKGITQETREMFMRDLLGVRGDG</sequence>
<dbReference type="Proteomes" id="UP000294881">
    <property type="component" value="Unassembled WGS sequence"/>
</dbReference>
<comment type="caution">
    <text evidence="1">The sequence shown here is derived from an EMBL/GenBank/DDBJ whole genome shotgun (WGS) entry which is preliminary data.</text>
</comment>
<evidence type="ECO:0000313" key="1">
    <source>
        <dbReference type="EMBL" id="TCO12429.1"/>
    </source>
</evidence>
<dbReference type="RefSeq" id="WP_132007562.1">
    <property type="nucleotide sequence ID" value="NZ_SLWL01000009.1"/>
</dbReference>
<name>A0A4R2GRD1_9HYPH</name>